<proteinExistence type="predicted"/>
<name>A0A561U7R4_9PSEU</name>
<gene>
    <name evidence="2" type="ORF">FHU35_12396</name>
</gene>
<evidence type="ECO:0000313" key="3">
    <source>
        <dbReference type="Proteomes" id="UP000316184"/>
    </source>
</evidence>
<dbReference type="Proteomes" id="UP000316184">
    <property type="component" value="Unassembled WGS sequence"/>
</dbReference>
<dbReference type="EMBL" id="VIWX01000002">
    <property type="protein sequence ID" value="TWF95401.1"/>
    <property type="molecule type" value="Genomic_DNA"/>
</dbReference>
<dbReference type="AlphaFoldDB" id="A0A561U7R4"/>
<feature type="region of interest" description="Disordered" evidence="1">
    <location>
        <begin position="94"/>
        <end position="113"/>
    </location>
</feature>
<comment type="caution">
    <text evidence="2">The sequence shown here is derived from an EMBL/GenBank/DDBJ whole genome shotgun (WGS) entry which is preliminary data.</text>
</comment>
<keyword evidence="3" id="KW-1185">Reference proteome</keyword>
<reference evidence="2 3" key="1">
    <citation type="submission" date="2019-06" db="EMBL/GenBank/DDBJ databases">
        <title>Sequencing the genomes of 1000 actinobacteria strains.</title>
        <authorList>
            <person name="Klenk H.-P."/>
        </authorList>
    </citation>
    <scope>NUCLEOTIDE SEQUENCE [LARGE SCALE GENOMIC DNA]</scope>
    <source>
        <strain evidence="2 3">DSM 46699</strain>
    </source>
</reference>
<organism evidence="2 3">
    <name type="scientific">Saccharopolyspora dendranthemae</name>
    <dbReference type="NCBI Taxonomy" id="1181886"/>
    <lineage>
        <taxon>Bacteria</taxon>
        <taxon>Bacillati</taxon>
        <taxon>Actinomycetota</taxon>
        <taxon>Actinomycetes</taxon>
        <taxon>Pseudonocardiales</taxon>
        <taxon>Pseudonocardiaceae</taxon>
        <taxon>Saccharopolyspora</taxon>
    </lineage>
</organism>
<protein>
    <submittedName>
        <fullName evidence="2">Uncharacterized protein</fullName>
    </submittedName>
</protein>
<sequence length="113" mass="12436">MHALNGTALKALGVHLARLVLLSKDLLPDLRTLVGHDNEHPDGAGLFADVRSEFRQPRPVRIDPSAERGIPRFVQREGSSCSYTCRNESSTCYSKLGRSSLKDPDGQQRGHLS</sequence>
<dbReference type="RefSeq" id="WP_145738381.1">
    <property type="nucleotide sequence ID" value="NZ_VIWX01000002.1"/>
</dbReference>
<evidence type="ECO:0000313" key="2">
    <source>
        <dbReference type="EMBL" id="TWF95401.1"/>
    </source>
</evidence>
<evidence type="ECO:0000256" key="1">
    <source>
        <dbReference type="SAM" id="MobiDB-lite"/>
    </source>
</evidence>
<accession>A0A561U7R4</accession>
<feature type="compositionally biased region" description="Basic and acidic residues" evidence="1">
    <location>
        <begin position="100"/>
        <end position="113"/>
    </location>
</feature>